<evidence type="ECO:0000256" key="2">
    <source>
        <dbReference type="SAM" id="Phobius"/>
    </source>
</evidence>
<feature type="region of interest" description="Disordered" evidence="1">
    <location>
        <begin position="1351"/>
        <end position="1378"/>
    </location>
</feature>
<feature type="compositionally biased region" description="Basic and acidic residues" evidence="1">
    <location>
        <begin position="1364"/>
        <end position="1378"/>
    </location>
</feature>
<gene>
    <name evidence="4" type="ORF">ELUCI_v1c04850</name>
</gene>
<evidence type="ECO:0000313" key="5">
    <source>
        <dbReference type="Proteomes" id="UP000237865"/>
    </source>
</evidence>
<keyword evidence="2" id="KW-0812">Transmembrane</keyword>
<evidence type="ECO:0000313" key="4">
    <source>
        <dbReference type="EMBL" id="PPE05393.1"/>
    </source>
</evidence>
<dbReference type="InterPro" id="IPR018247">
    <property type="entry name" value="EF_Hand_1_Ca_BS"/>
</dbReference>
<organism evidence="4 5">
    <name type="scientific">Williamsoniiplasma lucivorax</name>
    <dbReference type="NCBI Taxonomy" id="209274"/>
    <lineage>
        <taxon>Bacteria</taxon>
        <taxon>Bacillati</taxon>
        <taxon>Mycoplasmatota</taxon>
        <taxon>Mollicutes</taxon>
        <taxon>Entomoplasmatales</taxon>
        <taxon>Williamsoniiplasma</taxon>
    </lineage>
</organism>
<dbReference type="NCBIfam" id="NF045892">
    <property type="entry name" value="ICE_Mbov_0399"/>
    <property type="match status" value="1"/>
</dbReference>
<sequence>MKKILKQVIAILSIVMLTPFLFAASIVNNNENTRLQTRDLQTRGIDPTFPDLTFGNTADVESYMNNWSGWNDVWYDVETRFDLGYFNSNYLSFYKGLKADWNMWYWHYVYDWWGSGTIEESNWKNQTKEISIGRDWVEVNKEKSPGIKSESQMLVKANIENNRLILYIKSKSKAWWNGGSTANHKTKTISNASNIKLLSKNEWPAQNDKFISSMQKTFNFTSSTSQWLNSEYVFDIWNNKQIKSNKDVITDEIKKRTKENLKDYNIWNEYIDLENPTITIDKGTHQQNKTTGSANIKFKPRKVNSTIEDKFQKNYNMPLLLNFDRLAIEDKINKIFADTPFELVTNTSTIMDEWQIKDEQDGSPNKGLSNKEVIEKEIDKRFQNFNNSHPAIKDKIRLTSKQFINKENKVEIKFTDNDEFTGQGQWVEKTEMQVKIKPTSIALNRSFLERIKIFPGKMVNPNDPSGAPIEDEPELVWDGETPTFIYHNSVDFLFESSKGSGEMVKINGEPIEVYNNIFSKKLLDNRLGPDPDKKEIPYAIEITGKDPDGKERKININILIHSLNSRTTFKWQAWDPIDDANQPEKYKQWLLTQPKLPNEEGDMVKNPLYDPTIDAATGVRIEQIWVKKDKKYIDNNPFPLDPFDKKGNKIDPKNPPKDRDFGYFAEAYVINSGLLNLLDEGTFNKTYDKVERLQIMDDNGNKTPDAKPEIVDFKNEGQFSTPGLYEYFFHVKDRAPLYTNSGGKKLNPADVTTYPPTGKNIEAVGGNILHKFLYLSNKVDAYKTPFTSLPFIEQDPNIYKFDEISSISAYRLKWYLINEYKFTTAQLNKLNYENNFGFWKQYVSEGVMDKIESPGGHNVLNLETMRIQDLRLPKQNSAQELFYAIHNYAQKNVFEFANENNSHVIPDQWNLFVEGVNFPLNAENAKLHLADFATLTPSEKRKIKTFKIQATKNGWNLEGEKKFKVNHDADFDPNKIVDLYGVNWKQQEYNYQGGKNSETGEEFPPITFEQFKQNHVKELIQKQLDAQTQLIGKTAKLKEDYELTTFVSGEGSGEFDIDTPEAKAKIEEFLSTSYAKISIRVQAHNLTSNVLQNWTIQRYYNNPLATPAPEKPIPDVSIPISRFLNVKDLGKMTLKNQQNNPELEPEEIWSQNNLTLWQKIIELQKKSNAILWANEPEIVEQRNKFLDELKLSDFNLSYKDAGFRPTPNPSDPNELLYRNYFSITSNSVKYYGSHDAEFITNQKVDPPIINARPHLNDLFKITDLGEIKDTDGDNTISEQEIFAKLIELNKETFNPILYPIWYFKFGWNYVNKPNGDQFDHSVNISLSQEGRKHLIGNIDVSYWTIKKDEGTKPPIDPIEPIDPEPEKPKPEKPNPEKPINKPFNKLNLLWIIPLVLIGVLLIVFAIKWISNRRGSRKIAKK</sequence>
<feature type="transmembrane region" description="Helical" evidence="2">
    <location>
        <begin position="1388"/>
        <end position="1410"/>
    </location>
</feature>
<evidence type="ECO:0000256" key="3">
    <source>
        <dbReference type="SAM" id="SignalP"/>
    </source>
</evidence>
<keyword evidence="3" id="KW-0732">Signal</keyword>
<proteinExistence type="predicted"/>
<dbReference type="RefSeq" id="WP_035026534.1">
    <property type="nucleotide sequence ID" value="NZ_PHNE01000002.1"/>
</dbReference>
<dbReference type="STRING" id="1399797.GCA_000518285_01897"/>
<keyword evidence="2" id="KW-0472">Membrane</keyword>
<evidence type="ECO:0008006" key="6">
    <source>
        <dbReference type="Google" id="ProtNLM"/>
    </source>
</evidence>
<comment type="caution">
    <text evidence="4">The sequence shown here is derived from an EMBL/GenBank/DDBJ whole genome shotgun (WGS) entry which is preliminary data.</text>
</comment>
<reference evidence="4 5" key="1">
    <citation type="submission" date="2017-11" db="EMBL/GenBank/DDBJ databases">
        <title>Genome sequence of Entomoplasma lucivorax PIPN-2 (ATCC 49196).</title>
        <authorList>
            <person name="Lo W.-S."/>
            <person name="Gasparich G.E."/>
            <person name="Kuo C.-H."/>
        </authorList>
    </citation>
    <scope>NUCLEOTIDE SEQUENCE [LARGE SCALE GENOMIC DNA]</scope>
    <source>
        <strain evidence="4 5">PIPN-2</strain>
    </source>
</reference>
<evidence type="ECO:0000256" key="1">
    <source>
        <dbReference type="SAM" id="MobiDB-lite"/>
    </source>
</evidence>
<accession>A0A2S5RDJ7</accession>
<protein>
    <recommendedName>
        <fullName evidence="6">EF-hand domain-containing protein</fullName>
    </recommendedName>
</protein>
<feature type="signal peptide" evidence="3">
    <location>
        <begin position="1"/>
        <end position="23"/>
    </location>
</feature>
<keyword evidence="5" id="KW-1185">Reference proteome</keyword>
<keyword evidence="2" id="KW-1133">Transmembrane helix</keyword>
<dbReference type="EMBL" id="PHNE01000002">
    <property type="protein sequence ID" value="PPE05393.1"/>
    <property type="molecule type" value="Genomic_DNA"/>
</dbReference>
<name>A0A2S5RDJ7_9MOLU</name>
<feature type="chain" id="PRO_5015540271" description="EF-hand domain-containing protein" evidence="3">
    <location>
        <begin position="24"/>
        <end position="1421"/>
    </location>
</feature>
<dbReference type="PROSITE" id="PS00018">
    <property type="entry name" value="EF_HAND_1"/>
    <property type="match status" value="1"/>
</dbReference>
<dbReference type="Proteomes" id="UP000237865">
    <property type="component" value="Unassembled WGS sequence"/>
</dbReference>